<keyword evidence="6" id="KW-0472">Membrane</keyword>
<evidence type="ECO:0000256" key="5">
    <source>
        <dbReference type="ARBA" id="ARBA00022801"/>
    </source>
</evidence>
<proteinExistence type="inferred from homology"/>
<dbReference type="GO" id="GO:0009003">
    <property type="term" value="F:signal peptidase activity"/>
    <property type="evidence" value="ECO:0007669"/>
    <property type="project" value="UniProtKB-EC"/>
</dbReference>
<dbReference type="PROSITE" id="PS00761">
    <property type="entry name" value="SPASE_I_3"/>
    <property type="match status" value="1"/>
</dbReference>
<evidence type="ECO:0000313" key="8">
    <source>
        <dbReference type="EMBL" id="MCY6960014.1"/>
    </source>
</evidence>
<dbReference type="InterPro" id="IPR036286">
    <property type="entry name" value="LexA/Signal_pep-like_sf"/>
</dbReference>
<comment type="similarity">
    <text evidence="3 6">Belongs to the peptidase S26 family.</text>
</comment>
<comment type="caution">
    <text evidence="8">The sequence shown here is derived from an EMBL/GenBank/DDBJ whole genome shotgun (WGS) entry which is preliminary data.</text>
</comment>
<keyword evidence="6" id="KW-1133">Transmembrane helix</keyword>
<reference evidence="8" key="1">
    <citation type="submission" date="2022-12" db="EMBL/GenBank/DDBJ databases">
        <title>Clostridium sp. nov., isolated from industrial wastewater.</title>
        <authorList>
            <person name="Jiayan W."/>
        </authorList>
    </citation>
    <scope>NUCLEOTIDE SEQUENCE</scope>
    <source>
        <strain evidence="8">ZC22-4</strain>
    </source>
</reference>
<keyword evidence="6" id="KW-0645">Protease</keyword>
<evidence type="ECO:0000256" key="3">
    <source>
        <dbReference type="ARBA" id="ARBA00009370"/>
    </source>
</evidence>
<gene>
    <name evidence="8" type="primary">lepB</name>
    <name evidence="8" type="ORF">OW729_15440</name>
</gene>
<protein>
    <recommendedName>
        <fullName evidence="4 6">Signal peptidase I</fullName>
        <ecNumber evidence="4 6">3.4.21.89</ecNumber>
    </recommendedName>
</protein>
<organism evidence="8 9">
    <name type="scientific">Clostridium brassicae</name>
    <dbReference type="NCBI Taxonomy" id="2999072"/>
    <lineage>
        <taxon>Bacteria</taxon>
        <taxon>Bacillati</taxon>
        <taxon>Bacillota</taxon>
        <taxon>Clostridia</taxon>
        <taxon>Eubacteriales</taxon>
        <taxon>Clostridiaceae</taxon>
        <taxon>Clostridium</taxon>
    </lineage>
</organism>
<dbReference type="CDD" id="cd06530">
    <property type="entry name" value="S26_SPase_I"/>
    <property type="match status" value="1"/>
</dbReference>
<comment type="subcellular location">
    <subcellularLocation>
        <location evidence="2">Cell membrane</location>
        <topology evidence="2">Single-pass type II membrane protein</topology>
    </subcellularLocation>
    <subcellularLocation>
        <location evidence="6">Membrane</location>
        <topology evidence="6">Single-pass type II membrane protein</topology>
    </subcellularLocation>
</comment>
<dbReference type="Pfam" id="PF10502">
    <property type="entry name" value="Peptidase_S26"/>
    <property type="match status" value="1"/>
</dbReference>
<keyword evidence="9" id="KW-1185">Reference proteome</keyword>
<evidence type="ECO:0000256" key="2">
    <source>
        <dbReference type="ARBA" id="ARBA00004401"/>
    </source>
</evidence>
<dbReference type="PRINTS" id="PR00727">
    <property type="entry name" value="LEADERPTASE"/>
</dbReference>
<dbReference type="SUPFAM" id="SSF51306">
    <property type="entry name" value="LexA/Signal peptidase"/>
    <property type="match status" value="1"/>
</dbReference>
<keyword evidence="5 6" id="KW-0378">Hydrolase</keyword>
<dbReference type="InterPro" id="IPR019533">
    <property type="entry name" value="Peptidase_S26"/>
</dbReference>
<dbReference type="InterPro" id="IPR019757">
    <property type="entry name" value="Pept_S26A_signal_pept_1_Lys-AS"/>
</dbReference>
<dbReference type="Gene3D" id="2.10.109.10">
    <property type="entry name" value="Umud Fragment, subunit A"/>
    <property type="match status" value="1"/>
</dbReference>
<evidence type="ECO:0000256" key="4">
    <source>
        <dbReference type="ARBA" id="ARBA00013208"/>
    </source>
</evidence>
<accession>A0ABT4DCH5</accession>
<dbReference type="PROSITE" id="PS00760">
    <property type="entry name" value="SPASE_I_2"/>
    <property type="match status" value="1"/>
</dbReference>
<dbReference type="InterPro" id="IPR000223">
    <property type="entry name" value="Pept_S26A_signal_pept_1"/>
</dbReference>
<dbReference type="RefSeq" id="WP_268062446.1">
    <property type="nucleotide sequence ID" value="NZ_JAPQFJ010000018.1"/>
</dbReference>
<name>A0ABT4DCH5_9CLOT</name>
<feature type="transmembrane region" description="Helical" evidence="6">
    <location>
        <begin position="12"/>
        <end position="29"/>
    </location>
</feature>
<comment type="catalytic activity">
    <reaction evidence="1 6">
        <text>Cleavage of hydrophobic, N-terminal signal or leader sequences from secreted and periplasmic proteins.</text>
        <dbReference type="EC" id="3.4.21.89"/>
    </reaction>
</comment>
<dbReference type="Proteomes" id="UP001144612">
    <property type="component" value="Unassembled WGS sequence"/>
</dbReference>
<dbReference type="EMBL" id="JAPQFJ010000018">
    <property type="protein sequence ID" value="MCY6960014.1"/>
    <property type="molecule type" value="Genomic_DNA"/>
</dbReference>
<feature type="domain" description="Peptidase S26" evidence="7">
    <location>
        <begin position="10"/>
        <end position="193"/>
    </location>
</feature>
<evidence type="ECO:0000259" key="7">
    <source>
        <dbReference type="Pfam" id="PF10502"/>
    </source>
</evidence>
<dbReference type="PANTHER" id="PTHR43390">
    <property type="entry name" value="SIGNAL PEPTIDASE I"/>
    <property type="match status" value="1"/>
</dbReference>
<dbReference type="NCBIfam" id="TIGR02227">
    <property type="entry name" value="sigpep_I_bact"/>
    <property type="match status" value="1"/>
</dbReference>
<dbReference type="EC" id="3.4.21.89" evidence="4 6"/>
<dbReference type="PANTHER" id="PTHR43390:SF1">
    <property type="entry name" value="CHLOROPLAST PROCESSING PEPTIDASE"/>
    <property type="match status" value="1"/>
</dbReference>
<keyword evidence="6" id="KW-0812">Transmembrane</keyword>
<evidence type="ECO:0000256" key="6">
    <source>
        <dbReference type="RuleBase" id="RU362042"/>
    </source>
</evidence>
<dbReference type="InterPro" id="IPR019758">
    <property type="entry name" value="Pept_S26A_signal_pept_1_CS"/>
</dbReference>
<sequence length="202" mass="22962">MKNLKESLLKEWGKFIVYIIMVFSIGILLNSEVYAISIVDGPSMENTLINGEKLYVDKVTYHFTQPKKGDIIIFLQNETNLNCVDKIESVIKDIAMNITGKTRMNRLVKRVIGVPGDKIDIKNGEVYVNNKIIEESYIKNKTFKGLTLIDYPIVVPEGKLFVMGDNREESRDSRSFGLVDIKSVEGKAVFRIWPLNKIGTLN</sequence>
<evidence type="ECO:0000313" key="9">
    <source>
        <dbReference type="Proteomes" id="UP001144612"/>
    </source>
</evidence>
<evidence type="ECO:0000256" key="1">
    <source>
        <dbReference type="ARBA" id="ARBA00000677"/>
    </source>
</evidence>